<dbReference type="InterPro" id="IPR006600">
    <property type="entry name" value="HTH_CenpB_DNA-bd_dom"/>
</dbReference>
<dbReference type="AlphaFoldDB" id="A0A9J6D758"/>
<dbReference type="InterPro" id="IPR007889">
    <property type="entry name" value="HTH_Psq"/>
</dbReference>
<dbReference type="Pfam" id="PF03221">
    <property type="entry name" value="HTH_Tnp_Tc5"/>
    <property type="match status" value="1"/>
</dbReference>
<evidence type="ECO:0000259" key="5">
    <source>
        <dbReference type="Pfam" id="PF04218"/>
    </source>
</evidence>
<evidence type="ECO:0000256" key="3">
    <source>
        <dbReference type="ARBA" id="ARBA00023242"/>
    </source>
</evidence>
<dbReference type="EMBL" id="JABSTU010000011">
    <property type="protein sequence ID" value="KAH8009896.1"/>
    <property type="molecule type" value="Genomic_DNA"/>
</dbReference>
<dbReference type="VEuPathDB" id="VectorBase:LOC119185336"/>
<dbReference type="Proteomes" id="UP000821866">
    <property type="component" value="Chromosome 9"/>
</dbReference>
<dbReference type="GO" id="GO:0005634">
    <property type="term" value="C:nucleus"/>
    <property type="evidence" value="ECO:0007669"/>
    <property type="project" value="UniProtKB-SubCell"/>
</dbReference>
<feature type="domain" description="HTH psq-type" evidence="5">
    <location>
        <begin position="164"/>
        <end position="198"/>
    </location>
</feature>
<name>A0A9J6D758_RHIMP</name>
<dbReference type="GO" id="GO:0003677">
    <property type="term" value="F:DNA binding"/>
    <property type="evidence" value="ECO:0007669"/>
    <property type="project" value="UniProtKB-KW"/>
</dbReference>
<keyword evidence="3" id="KW-0539">Nucleus</keyword>
<evidence type="ECO:0000313" key="7">
    <source>
        <dbReference type="Proteomes" id="UP000821866"/>
    </source>
</evidence>
<dbReference type="Pfam" id="PF04218">
    <property type="entry name" value="CENP-B_N"/>
    <property type="match status" value="1"/>
</dbReference>
<evidence type="ECO:0000256" key="2">
    <source>
        <dbReference type="ARBA" id="ARBA00023125"/>
    </source>
</evidence>
<evidence type="ECO:0000259" key="4">
    <source>
        <dbReference type="Pfam" id="PF03221"/>
    </source>
</evidence>
<sequence>MKASLFTKFASCCLDLGRFYIRDLEVFGDSSVRLFFVDENFQVANVKPSKVKATASKLCEEAGLHKLASSVRAARGVNLSVFFSAKTHKPEVPFRVIVSEQGTWQRLVGRYLQRSLSVLPVEDPCLIRKPQMVSEFLQQECPSEVSFFSVDVKDLYYSLPMDQVCAEAEAGKKKALIAEEFGIAASSLSTILKSKDAIGKALASGTSAKHKKVTQPVHEALDKAVYTWFVETRAKKIAFSGDIVRQKALDFACMLGIDDFKASVDRDEDRLLDQDEEIAVAWAGLQESDVPADVHISEFLQADSCLVVREEMTDADIIKSVQEDGVSSDDDDTIAQRDPALPPTSQVLDAFDIIRRCIGSQDDDEAMALLAACESRVVPSLGKKRKQAKFSDFWH</sequence>
<keyword evidence="2" id="KW-0238">DNA-binding</keyword>
<protein>
    <recommendedName>
        <fullName evidence="8">Tick transposon</fullName>
    </recommendedName>
</protein>
<reference evidence="6" key="1">
    <citation type="journal article" date="2020" name="Cell">
        <title>Large-Scale Comparative Analyses of Tick Genomes Elucidate Their Genetic Diversity and Vector Capacities.</title>
        <authorList>
            <consortium name="Tick Genome and Microbiome Consortium (TIGMIC)"/>
            <person name="Jia N."/>
            <person name="Wang J."/>
            <person name="Shi W."/>
            <person name="Du L."/>
            <person name="Sun Y."/>
            <person name="Zhan W."/>
            <person name="Jiang J.F."/>
            <person name="Wang Q."/>
            <person name="Zhang B."/>
            <person name="Ji P."/>
            <person name="Bell-Sakyi L."/>
            <person name="Cui X.M."/>
            <person name="Yuan T.T."/>
            <person name="Jiang B.G."/>
            <person name="Yang W.F."/>
            <person name="Lam T.T."/>
            <person name="Chang Q.C."/>
            <person name="Ding S.J."/>
            <person name="Wang X.J."/>
            <person name="Zhu J.G."/>
            <person name="Ruan X.D."/>
            <person name="Zhao L."/>
            <person name="Wei J.T."/>
            <person name="Ye R.Z."/>
            <person name="Que T.C."/>
            <person name="Du C.H."/>
            <person name="Zhou Y.H."/>
            <person name="Cheng J.X."/>
            <person name="Dai P.F."/>
            <person name="Guo W.B."/>
            <person name="Han X.H."/>
            <person name="Huang E.J."/>
            <person name="Li L.F."/>
            <person name="Wei W."/>
            <person name="Gao Y.C."/>
            <person name="Liu J.Z."/>
            <person name="Shao H.Z."/>
            <person name="Wang X."/>
            <person name="Wang C.C."/>
            <person name="Yang T.C."/>
            <person name="Huo Q.B."/>
            <person name="Li W."/>
            <person name="Chen H.Y."/>
            <person name="Chen S.E."/>
            <person name="Zhou L.G."/>
            <person name="Ni X.B."/>
            <person name="Tian J.H."/>
            <person name="Sheng Y."/>
            <person name="Liu T."/>
            <person name="Pan Y.S."/>
            <person name="Xia L.Y."/>
            <person name="Li J."/>
            <person name="Zhao F."/>
            <person name="Cao W.C."/>
        </authorList>
    </citation>
    <scope>NUCLEOTIDE SEQUENCE</scope>
    <source>
        <strain evidence="6">Rmic-2018</strain>
    </source>
</reference>
<evidence type="ECO:0008006" key="8">
    <source>
        <dbReference type="Google" id="ProtNLM"/>
    </source>
</evidence>
<feature type="domain" description="HTH CENPB-type" evidence="4">
    <location>
        <begin position="220"/>
        <end position="263"/>
    </location>
</feature>
<comment type="caution">
    <text evidence="6">The sequence shown here is derived from an EMBL/GenBank/DDBJ whole genome shotgun (WGS) entry which is preliminary data.</text>
</comment>
<reference evidence="6" key="2">
    <citation type="submission" date="2021-09" db="EMBL/GenBank/DDBJ databases">
        <authorList>
            <person name="Jia N."/>
            <person name="Wang J."/>
            <person name="Shi W."/>
            <person name="Du L."/>
            <person name="Sun Y."/>
            <person name="Zhan W."/>
            <person name="Jiang J."/>
            <person name="Wang Q."/>
            <person name="Zhang B."/>
            <person name="Ji P."/>
            <person name="Sakyi L.B."/>
            <person name="Cui X."/>
            <person name="Yuan T."/>
            <person name="Jiang B."/>
            <person name="Yang W."/>
            <person name="Lam T.T.-Y."/>
            <person name="Chang Q."/>
            <person name="Ding S."/>
            <person name="Wang X."/>
            <person name="Zhu J."/>
            <person name="Ruan X."/>
            <person name="Zhao L."/>
            <person name="Wei J."/>
            <person name="Que T."/>
            <person name="Du C."/>
            <person name="Cheng J."/>
            <person name="Dai P."/>
            <person name="Han X."/>
            <person name="Huang E."/>
            <person name="Gao Y."/>
            <person name="Liu J."/>
            <person name="Shao H."/>
            <person name="Ye R."/>
            <person name="Li L."/>
            <person name="Wei W."/>
            <person name="Wang X."/>
            <person name="Wang C."/>
            <person name="Huo Q."/>
            <person name="Li W."/>
            <person name="Guo W."/>
            <person name="Chen H."/>
            <person name="Chen S."/>
            <person name="Zhou L."/>
            <person name="Zhou L."/>
            <person name="Ni X."/>
            <person name="Tian J."/>
            <person name="Zhou Y."/>
            <person name="Sheng Y."/>
            <person name="Liu T."/>
            <person name="Pan Y."/>
            <person name="Xia L."/>
            <person name="Li J."/>
            <person name="Zhao F."/>
            <person name="Cao W."/>
        </authorList>
    </citation>
    <scope>NUCLEOTIDE SEQUENCE</scope>
    <source>
        <strain evidence="6">Rmic-2018</strain>
        <tissue evidence="6">Larvae</tissue>
    </source>
</reference>
<accession>A0A9J6D758</accession>
<organism evidence="6 7">
    <name type="scientific">Rhipicephalus microplus</name>
    <name type="common">Cattle tick</name>
    <name type="synonym">Boophilus microplus</name>
    <dbReference type="NCBI Taxonomy" id="6941"/>
    <lineage>
        <taxon>Eukaryota</taxon>
        <taxon>Metazoa</taxon>
        <taxon>Ecdysozoa</taxon>
        <taxon>Arthropoda</taxon>
        <taxon>Chelicerata</taxon>
        <taxon>Arachnida</taxon>
        <taxon>Acari</taxon>
        <taxon>Parasitiformes</taxon>
        <taxon>Ixodida</taxon>
        <taxon>Ixodoidea</taxon>
        <taxon>Ixodidae</taxon>
        <taxon>Rhipicephalinae</taxon>
        <taxon>Rhipicephalus</taxon>
        <taxon>Boophilus</taxon>
    </lineage>
</organism>
<evidence type="ECO:0000256" key="1">
    <source>
        <dbReference type="ARBA" id="ARBA00004123"/>
    </source>
</evidence>
<comment type="subcellular location">
    <subcellularLocation>
        <location evidence="1">Nucleus</location>
    </subcellularLocation>
</comment>
<evidence type="ECO:0000313" key="6">
    <source>
        <dbReference type="EMBL" id="KAH8009896.1"/>
    </source>
</evidence>
<proteinExistence type="predicted"/>
<dbReference type="Gene3D" id="1.10.10.60">
    <property type="entry name" value="Homeodomain-like"/>
    <property type="match status" value="2"/>
</dbReference>
<keyword evidence="7" id="KW-1185">Reference proteome</keyword>
<gene>
    <name evidence="6" type="ORF">HPB51_021694</name>
</gene>
<dbReference type="InterPro" id="IPR009057">
    <property type="entry name" value="Homeodomain-like_sf"/>
</dbReference>
<dbReference type="SUPFAM" id="SSF46689">
    <property type="entry name" value="Homeodomain-like"/>
    <property type="match status" value="2"/>
</dbReference>